<feature type="region of interest" description="Disordered" evidence="2">
    <location>
        <begin position="516"/>
        <end position="550"/>
    </location>
</feature>
<protein>
    <submittedName>
        <fullName evidence="3">Uncharacterized protein</fullName>
    </submittedName>
</protein>
<evidence type="ECO:0000313" key="3">
    <source>
        <dbReference type="EMBL" id="KAF3273192.1"/>
    </source>
</evidence>
<name>A0A7C8V5M0_ORBOL</name>
<keyword evidence="1" id="KW-0175">Coiled coil</keyword>
<evidence type="ECO:0000256" key="2">
    <source>
        <dbReference type="SAM" id="MobiDB-lite"/>
    </source>
</evidence>
<dbReference type="EMBL" id="JAABOJ010000057">
    <property type="protein sequence ID" value="KAF3273192.1"/>
    <property type="molecule type" value="Genomic_DNA"/>
</dbReference>
<evidence type="ECO:0000313" key="4">
    <source>
        <dbReference type="Proteomes" id="UP000474640"/>
    </source>
</evidence>
<dbReference type="OrthoDB" id="5324651at2759"/>
<dbReference type="AlphaFoldDB" id="A0A7C8V5M0"/>
<reference evidence="3 4" key="1">
    <citation type="submission" date="2020-01" db="EMBL/GenBank/DDBJ databases">
        <authorList>
            <person name="Palmer J.M."/>
        </authorList>
    </citation>
    <scope>NUCLEOTIDE SEQUENCE [LARGE SCALE GENOMIC DNA]</scope>
    <source>
        <strain evidence="3 4">TWF970</strain>
    </source>
</reference>
<proteinExistence type="predicted"/>
<evidence type="ECO:0000256" key="1">
    <source>
        <dbReference type="SAM" id="Coils"/>
    </source>
</evidence>
<organism evidence="3 4">
    <name type="scientific">Orbilia oligospora</name>
    <name type="common">Nematode-trapping fungus</name>
    <name type="synonym">Arthrobotrys oligospora</name>
    <dbReference type="NCBI Taxonomy" id="2813651"/>
    <lineage>
        <taxon>Eukaryota</taxon>
        <taxon>Fungi</taxon>
        <taxon>Dikarya</taxon>
        <taxon>Ascomycota</taxon>
        <taxon>Pezizomycotina</taxon>
        <taxon>Orbiliomycetes</taxon>
        <taxon>Orbiliales</taxon>
        <taxon>Orbiliaceae</taxon>
        <taxon>Orbilia</taxon>
    </lineage>
</organism>
<accession>A0A7C8V5M0</accession>
<feature type="coiled-coil region" evidence="1">
    <location>
        <begin position="387"/>
        <end position="418"/>
    </location>
</feature>
<sequence>MISNLKPDPCDIPPAHTIEATIFHEFKGLLKDITPSQANFWKIGQRLDTVPNTTVENICVHAKIDRSQLTRYLIKLCECGAFSNPGFGATSRFPELFPEGEASPKILLQEKTTSQVNIQVGGPIADTPDTPDGPGCQPRLGETENQPHSGREGAKPRSGLATDSGRMGYKIFRTIGWHNTHQRSGVFDPSPSELAELIVGPGPDTESEIENDIDLDLELEGSDSDSSTVVSIGSNFNILSTALIAPPDTSSIFLSYPTQHIILTSAQFLLEQSCHAFIQKWYPQSLLADGFSEPENSELPRWFKLIMLRLPYLPVEAINLKVLQTPAARRYSTIDIIFSHLKWMRHSAVHRIKKESKSIVDMLQSTIIFAKFLKDDEARIGRFQRLLEKTLSLFEELKNEKQTLRENLEKELLKIKKSREILTYREKMMRVRIWRENSAIRKGITFDINEILDGPESGNGSIGVDGVDEPESGRPNRATQIGCTAEPGTLSRLTLRIFGNYLSSVGGSWRNVVEEGDQDARAENTVGAGSVSDDRPQGQDSMETFYSQLP</sequence>
<feature type="compositionally biased region" description="Polar residues" evidence="2">
    <location>
        <begin position="538"/>
        <end position="550"/>
    </location>
</feature>
<feature type="region of interest" description="Disordered" evidence="2">
    <location>
        <begin position="122"/>
        <end position="164"/>
    </location>
</feature>
<dbReference type="Proteomes" id="UP000474640">
    <property type="component" value="Unassembled WGS sequence"/>
</dbReference>
<gene>
    <name evidence="3" type="ORF">TWF970_009353</name>
</gene>
<comment type="caution">
    <text evidence="3">The sequence shown here is derived from an EMBL/GenBank/DDBJ whole genome shotgun (WGS) entry which is preliminary data.</text>
</comment>